<accession>A0AC59YP51</accession>
<evidence type="ECO:0000313" key="2">
    <source>
        <dbReference type="Proteomes" id="UP001162501"/>
    </source>
</evidence>
<reference evidence="1" key="1">
    <citation type="submission" date="2023-05" db="EMBL/GenBank/DDBJ databases">
        <authorList>
            <consortium name="ELIXIR-Norway"/>
        </authorList>
    </citation>
    <scope>NUCLEOTIDE SEQUENCE</scope>
</reference>
<name>A0AC59YP51_RANTA</name>
<proteinExistence type="predicted"/>
<protein>
    <submittedName>
        <fullName evidence="1">Uncharacterized protein</fullName>
    </submittedName>
</protein>
<gene>
    <name evidence="1" type="ORF">MRATA1EN22A_LOCUS8658</name>
</gene>
<dbReference type="EMBL" id="OX596103">
    <property type="protein sequence ID" value="CAM9871385.1"/>
    <property type="molecule type" value="Genomic_DNA"/>
</dbReference>
<organism evidence="1 2">
    <name type="scientific">Rangifer tarandus platyrhynchus</name>
    <name type="common">Svalbard reindeer</name>
    <dbReference type="NCBI Taxonomy" id="3082113"/>
    <lineage>
        <taxon>Eukaryota</taxon>
        <taxon>Metazoa</taxon>
        <taxon>Chordata</taxon>
        <taxon>Craniata</taxon>
        <taxon>Vertebrata</taxon>
        <taxon>Euteleostomi</taxon>
        <taxon>Mammalia</taxon>
        <taxon>Eutheria</taxon>
        <taxon>Laurasiatheria</taxon>
        <taxon>Artiodactyla</taxon>
        <taxon>Ruminantia</taxon>
        <taxon>Pecora</taxon>
        <taxon>Cervidae</taxon>
        <taxon>Odocoileinae</taxon>
        <taxon>Rangifer</taxon>
    </lineage>
</organism>
<sequence length="260" mass="27319">MDRLLQKMPLAIVAGTDLLCTACTSGTLCCESSEPGWDAEAGRLGPTELGQLRHGDSGMLHGELWGPKGSEQGAVISSLLQNSGPKSAGQTGALPCFLPPGSPERGDVPVETGTCPRSPELERCGQGRGGSLRLRRGMDQQSALRDGGNCSLSLRKAEELLARTPSSYPMLTWTVSQRVDEGRRPRAGGGLEEGAQDRQSPERALHLGPLDSWGPRVWEQLSARSAACGGTREAGPDQPSPSPPPEPPSPAPLITAVHAH</sequence>
<evidence type="ECO:0000313" key="1">
    <source>
        <dbReference type="EMBL" id="CAM9871385.1"/>
    </source>
</evidence>
<dbReference type="Proteomes" id="UP001162501">
    <property type="component" value="Chromosome 19"/>
</dbReference>
<reference evidence="1" key="2">
    <citation type="submission" date="2025-03" db="EMBL/GenBank/DDBJ databases">
        <authorList>
            <consortium name="ELIXIR-Norway"/>
            <consortium name="Elixir Norway"/>
        </authorList>
    </citation>
    <scope>NUCLEOTIDE SEQUENCE</scope>
</reference>